<reference evidence="2" key="1">
    <citation type="submission" date="2021-04" db="EMBL/GenBank/DDBJ databases">
        <authorList>
            <consortium name="Molecular Ecology Group"/>
        </authorList>
    </citation>
    <scope>NUCLEOTIDE SEQUENCE</scope>
</reference>
<dbReference type="EMBL" id="CAJHNH020001713">
    <property type="protein sequence ID" value="CAG5124168.1"/>
    <property type="molecule type" value="Genomic_DNA"/>
</dbReference>
<feature type="compositionally biased region" description="Polar residues" evidence="1">
    <location>
        <begin position="590"/>
        <end position="601"/>
    </location>
</feature>
<dbReference type="InterPro" id="IPR013761">
    <property type="entry name" value="SAM/pointed_sf"/>
</dbReference>
<feature type="region of interest" description="Disordered" evidence="1">
    <location>
        <begin position="447"/>
        <end position="601"/>
    </location>
</feature>
<comment type="caution">
    <text evidence="2">The sequence shown here is derived from an EMBL/GenBank/DDBJ whole genome shotgun (WGS) entry which is preliminary data.</text>
</comment>
<organism evidence="2 3">
    <name type="scientific">Candidula unifasciata</name>
    <dbReference type="NCBI Taxonomy" id="100452"/>
    <lineage>
        <taxon>Eukaryota</taxon>
        <taxon>Metazoa</taxon>
        <taxon>Spiralia</taxon>
        <taxon>Lophotrochozoa</taxon>
        <taxon>Mollusca</taxon>
        <taxon>Gastropoda</taxon>
        <taxon>Heterobranchia</taxon>
        <taxon>Euthyneura</taxon>
        <taxon>Panpulmonata</taxon>
        <taxon>Eupulmonata</taxon>
        <taxon>Stylommatophora</taxon>
        <taxon>Helicina</taxon>
        <taxon>Helicoidea</taxon>
        <taxon>Geomitridae</taxon>
        <taxon>Candidula</taxon>
    </lineage>
</organism>
<feature type="compositionally biased region" description="Polar residues" evidence="1">
    <location>
        <begin position="471"/>
        <end position="482"/>
    </location>
</feature>
<name>A0A8S3Z7M0_9EUPU</name>
<feature type="compositionally biased region" description="Polar residues" evidence="1">
    <location>
        <begin position="51"/>
        <end position="68"/>
    </location>
</feature>
<feature type="region of interest" description="Disordered" evidence="1">
    <location>
        <begin position="295"/>
        <end position="318"/>
    </location>
</feature>
<accession>A0A8S3Z7M0</accession>
<gene>
    <name evidence="2" type="ORF">CUNI_LOCUS9726</name>
</gene>
<feature type="compositionally biased region" description="Polar residues" evidence="1">
    <location>
        <begin position="730"/>
        <end position="743"/>
    </location>
</feature>
<feature type="region of interest" description="Disordered" evidence="1">
    <location>
        <begin position="866"/>
        <end position="943"/>
    </location>
</feature>
<proteinExistence type="predicted"/>
<dbReference type="Gene3D" id="1.10.150.50">
    <property type="entry name" value="Transcription Factor, Ets-1"/>
    <property type="match status" value="1"/>
</dbReference>
<feature type="compositionally biased region" description="Polar residues" evidence="1">
    <location>
        <begin position="866"/>
        <end position="890"/>
    </location>
</feature>
<feature type="compositionally biased region" description="Polar residues" evidence="1">
    <location>
        <begin position="502"/>
        <end position="517"/>
    </location>
</feature>
<keyword evidence="3" id="KW-1185">Reference proteome</keyword>
<feature type="region of interest" description="Disordered" evidence="1">
    <location>
        <begin position="710"/>
        <end position="758"/>
    </location>
</feature>
<dbReference type="Proteomes" id="UP000678393">
    <property type="component" value="Unassembled WGS sequence"/>
</dbReference>
<sequence length="1087" mass="118497">MPAKYRSVHMKVVNGQNVEEILCCASLGTGTAAMLLPVLSRKRCISKDDTGNGTSSTKEQNKNSSATMQEDLPEQLPLPSSDGREAASVSQALCSDAVKTGQKDKARGPRKSTEMGKKDKSRGPRKSAEQQQERVEVYVRKSTSEETSVVTNEVDKVLADGYFPVSSSSKGADEEDANNGDAAIINNVLESEFFKMKCLDIHLGQGHKNNLREGQSSEDYFAFSAQTQEGSERQDQIHEGDDDQMCAMSNHSSDNQAGPLPLNCETPTCSYDGLEFREVATQEITHIDLMEQSEGEVRDLGCPEGASATAEDEPPATVSDVELVESEEFKEKLKTPPCSPGYASPGNYLDQATEEFSNTDLEEADQELKPVGEACIVDTSHPLDSLNVTLECEMPTGNLESSSSFLSSPLLPEFKQGRINRAKWKQNSRGRKISFVGLERLSHEAVVDSVESRNAKARSDRHSEVRLLDGESSSQGEASVNSRKQRAGTRTPRIVGKRTPRIVNTSSPRNVDTSSPRNVDKRTPRSAIKRKAVAEQTPDFKPELTKESSTYSKNRFRGDHVDRSLRAEKSEPAVAKTSRFAKLKSDSGQRGRTRSVSAETPTSKFKSMSLLIEKYQPVMKRKAMPKQIKTLEPVSVKNPASTHISPKTFLSTLVSPKRSVAKTDSLGKHHLENPQSVVKIKPKSGEANFSDPSIVEKSCSLNRYRDTVKRKLPPFRKARKSEPALKMKSKISSVNDNTSQIAGSESAEGSDERDQKVSDSSFLSVVTASSTQDDVCASQNIVGNSKPKSSIAYILPPPEYISFNHSGDPVISDVIMNTLPQLTESGYSEICLLVKNAAVPSSVGQDRLVYTADLNSTPVKFTLKTSFPNKMQEQGTPESQTPKEISGSQKTRGKRHSKSGQPGRVAATLCSSPFGDSGGLDAKDSSPSIHFDTSSGTEQMGSTTGDKVIHWTCMDTTAWLAEQGLNKLVPSFSCIDGPCLIELARYFNEDIESASGHLHDMGFTFNDQMQLSGALGSIPTQTPKKRGRKPKSSRWHPLKVLGGTDSPLAQNGAEVGVSAARIPLSQWTHQNVSAWLTALGLSRMLQE</sequence>
<feature type="compositionally biased region" description="Polar residues" evidence="1">
    <location>
        <begin position="925"/>
        <end position="943"/>
    </location>
</feature>
<feature type="region of interest" description="Disordered" evidence="1">
    <location>
        <begin position="1015"/>
        <end position="1037"/>
    </location>
</feature>
<evidence type="ECO:0000256" key="1">
    <source>
        <dbReference type="SAM" id="MobiDB-lite"/>
    </source>
</evidence>
<evidence type="ECO:0000313" key="2">
    <source>
        <dbReference type="EMBL" id="CAG5124168.1"/>
    </source>
</evidence>
<feature type="compositionally biased region" description="Basic residues" evidence="1">
    <location>
        <begin position="1023"/>
        <end position="1037"/>
    </location>
</feature>
<evidence type="ECO:0000313" key="3">
    <source>
        <dbReference type="Proteomes" id="UP000678393"/>
    </source>
</evidence>
<feature type="compositionally biased region" description="Basic and acidic residues" evidence="1">
    <location>
        <begin position="556"/>
        <end position="571"/>
    </location>
</feature>
<dbReference type="AlphaFoldDB" id="A0A8S3Z7M0"/>
<feature type="compositionally biased region" description="Basic and acidic residues" evidence="1">
    <location>
        <begin position="447"/>
        <end position="469"/>
    </location>
</feature>
<feature type="region of interest" description="Disordered" evidence="1">
    <location>
        <begin position="46"/>
        <end position="147"/>
    </location>
</feature>
<feature type="compositionally biased region" description="Basic and acidic residues" evidence="1">
    <location>
        <begin position="101"/>
        <end position="144"/>
    </location>
</feature>
<feature type="compositionally biased region" description="Basic residues" evidence="1">
    <location>
        <begin position="710"/>
        <end position="719"/>
    </location>
</feature>
<protein>
    <submittedName>
        <fullName evidence="2">Uncharacterized protein</fullName>
    </submittedName>
</protein>